<comment type="caution">
    <text evidence="3">The sequence shown here is derived from an EMBL/GenBank/DDBJ whole genome shotgun (WGS) entry which is preliminary data.</text>
</comment>
<sequence length="853" mass="86965">MRRTAILIAGLVVIAGLPIGTGAAAADPATTIHVAQKTCGSTADGTPAKPFCTIGEAAAVVRPGQTVAVGEGDYAESVVVPSGEPGKPVTFTGFREQDVVTRVLSTAEGPGFVLSGVHDVVIDGLNIGWNAPTRTSVVIENSSDVTITNGLIAASRAPGIEIKGDSRRVTVSGMVSWGFNSEIFAVRAGATDTLLTGNSVHMRRSATGPYAPAVTVTDAPRTTITNNTVVTDCLDGIAVTGASAGFALRNTIVATTLTQRAQCGGSTSPDPASTVPLRVEGAAAGDGTFDYNLVAPGHGGALYSWAGTTYADLDAFRAATGQGAHDIAADPRFTNATDGLAIGWSLAADSPAIDSAQAAAPGLLAQDLRGNAHADKPDTANSGGGYVDRGAVELVPPPVVTSTLERRGGGALERLATVTPSYAWTMDGPSGTFSFRNGDRQPVVNRTGTARFTFERAGSNCVTVKVSVDGFRSPTLAYYDSACVTVGAAYNAVTPQRVLDTRSGLGRAGTAPVPAESEFVFDLPSVAAGASAVVLNVTATQPTASGFLKVWPDSDVEPNASNVNFAAQQTIANLVTVKVRNGKVRIRNGGNGTTHVLADLAGYYANSGNGLGSAAPVRVLDTRAAVGVPGTTPIGPDGRVTVDLSGRVPAGTTAAVLNLTVTDATNGGLFTAYPPGSPVPTASNLNFVGGQTVNNMVIAPVVDGKVAFAHTGRGTVHLLADLAGWFAPGATDTYLPTWPTRLVDTRGSGVPLAPGQTMRVLVRADECGANCPPRTAAVVNLTVTDAQKSGYLSVYPYGQPRPTVSMLNFAAGQTVATLVTVGLGQDSFVVYNGGKGTVHVFVDQSGFYLGRGN</sequence>
<organism evidence="3 4">
    <name type="scientific">Asanoa siamensis</name>
    <dbReference type="NCBI Taxonomy" id="926357"/>
    <lineage>
        <taxon>Bacteria</taxon>
        <taxon>Bacillati</taxon>
        <taxon>Actinomycetota</taxon>
        <taxon>Actinomycetes</taxon>
        <taxon>Micromonosporales</taxon>
        <taxon>Micromonosporaceae</taxon>
        <taxon>Asanoa</taxon>
    </lineage>
</organism>
<evidence type="ECO:0000313" key="3">
    <source>
        <dbReference type="EMBL" id="GIF74289.1"/>
    </source>
</evidence>
<proteinExistence type="predicted"/>
<dbReference type="Gene3D" id="2.160.20.10">
    <property type="entry name" value="Single-stranded right-handed beta-helix, Pectin lyase-like"/>
    <property type="match status" value="1"/>
</dbReference>
<dbReference type="InterPro" id="IPR011050">
    <property type="entry name" value="Pectin_lyase_fold/virulence"/>
</dbReference>
<name>A0ABQ4CSM5_9ACTN</name>
<dbReference type="InterPro" id="IPR012334">
    <property type="entry name" value="Pectin_lyas_fold"/>
</dbReference>
<evidence type="ECO:0000259" key="2">
    <source>
        <dbReference type="Pfam" id="PF13229"/>
    </source>
</evidence>
<evidence type="ECO:0000256" key="1">
    <source>
        <dbReference type="SAM" id="SignalP"/>
    </source>
</evidence>
<dbReference type="SUPFAM" id="SSF51126">
    <property type="entry name" value="Pectin lyase-like"/>
    <property type="match status" value="1"/>
</dbReference>
<accession>A0ABQ4CSM5</accession>
<reference evidence="3 4" key="1">
    <citation type="submission" date="2021-01" db="EMBL/GenBank/DDBJ databases">
        <title>Whole genome shotgun sequence of Asanoa siamensis NBRC 107932.</title>
        <authorList>
            <person name="Komaki H."/>
            <person name="Tamura T."/>
        </authorList>
    </citation>
    <scope>NUCLEOTIDE SEQUENCE [LARGE SCALE GENOMIC DNA]</scope>
    <source>
        <strain evidence="3 4">NBRC 107932</strain>
    </source>
</reference>
<keyword evidence="4" id="KW-1185">Reference proteome</keyword>
<feature type="domain" description="Right handed beta helix" evidence="2">
    <location>
        <begin position="110"/>
        <end position="250"/>
    </location>
</feature>
<evidence type="ECO:0000313" key="4">
    <source>
        <dbReference type="Proteomes" id="UP000604117"/>
    </source>
</evidence>
<dbReference type="RefSeq" id="WP_203714712.1">
    <property type="nucleotide sequence ID" value="NZ_BONE01000029.1"/>
</dbReference>
<keyword evidence="1" id="KW-0732">Signal</keyword>
<dbReference type="Proteomes" id="UP000604117">
    <property type="component" value="Unassembled WGS sequence"/>
</dbReference>
<protein>
    <recommendedName>
        <fullName evidence="2">Right handed beta helix domain-containing protein</fullName>
    </recommendedName>
</protein>
<feature type="signal peptide" evidence="1">
    <location>
        <begin position="1"/>
        <end position="25"/>
    </location>
</feature>
<feature type="chain" id="PRO_5045550884" description="Right handed beta helix domain-containing protein" evidence="1">
    <location>
        <begin position="26"/>
        <end position="853"/>
    </location>
</feature>
<dbReference type="EMBL" id="BONE01000029">
    <property type="protein sequence ID" value="GIF74289.1"/>
    <property type="molecule type" value="Genomic_DNA"/>
</dbReference>
<gene>
    <name evidence="3" type="ORF">Asi02nite_38070</name>
</gene>
<dbReference type="InterPro" id="IPR039448">
    <property type="entry name" value="Beta_helix"/>
</dbReference>
<dbReference type="SMART" id="SM00710">
    <property type="entry name" value="PbH1"/>
    <property type="match status" value="3"/>
</dbReference>
<dbReference type="InterPro" id="IPR006626">
    <property type="entry name" value="PbH1"/>
</dbReference>
<dbReference type="Pfam" id="PF13229">
    <property type="entry name" value="Beta_helix"/>
    <property type="match status" value="1"/>
</dbReference>